<protein>
    <submittedName>
        <fullName evidence="1">Uncharacterized protein</fullName>
    </submittedName>
</protein>
<organism evidence="1 2">
    <name type="scientific">Methanosarcina horonobensis HB-1 = JCM 15518</name>
    <dbReference type="NCBI Taxonomy" id="1434110"/>
    <lineage>
        <taxon>Archaea</taxon>
        <taxon>Methanobacteriati</taxon>
        <taxon>Methanobacteriota</taxon>
        <taxon>Stenosarchaea group</taxon>
        <taxon>Methanomicrobia</taxon>
        <taxon>Methanosarcinales</taxon>
        <taxon>Methanosarcinaceae</taxon>
        <taxon>Methanosarcina</taxon>
    </lineage>
</organism>
<gene>
    <name evidence="1" type="ORF">MSHOH_2216</name>
</gene>
<dbReference type="AlphaFoldDB" id="A0A0E3SAH4"/>
<dbReference type="PATRIC" id="fig|1434110.4.peg.2821"/>
<dbReference type="GeneID" id="24831467"/>
<proteinExistence type="predicted"/>
<evidence type="ECO:0000313" key="2">
    <source>
        <dbReference type="Proteomes" id="UP000033101"/>
    </source>
</evidence>
<name>A0A0E3SAH4_9EURY</name>
<dbReference type="EMBL" id="CP009516">
    <property type="protein sequence ID" value="AKB78699.1"/>
    <property type="molecule type" value="Genomic_DNA"/>
</dbReference>
<dbReference type="KEGG" id="mhor:MSHOH_2216"/>
<keyword evidence="2" id="KW-1185">Reference proteome</keyword>
<accession>A0A0E3SAH4</accession>
<evidence type="ECO:0000313" key="1">
    <source>
        <dbReference type="EMBL" id="AKB78699.1"/>
    </source>
</evidence>
<dbReference type="Proteomes" id="UP000033101">
    <property type="component" value="Chromosome"/>
</dbReference>
<reference evidence="1 2" key="1">
    <citation type="submission" date="2014-07" db="EMBL/GenBank/DDBJ databases">
        <title>Methanogenic archaea and the global carbon cycle.</title>
        <authorList>
            <person name="Henriksen J.R."/>
            <person name="Luke J."/>
            <person name="Reinhart S."/>
            <person name="Benedict M.N."/>
            <person name="Youngblut N.D."/>
            <person name="Metcalf M.E."/>
            <person name="Whitaker R.J."/>
            <person name="Metcalf W.W."/>
        </authorList>
    </citation>
    <scope>NUCLEOTIDE SEQUENCE [LARGE SCALE GENOMIC DNA]</scope>
    <source>
        <strain evidence="1 2">HB-1</strain>
    </source>
</reference>
<dbReference type="HOGENOM" id="CLU_2766077_0_0_2"/>
<sequence>MHRYKVRFEGHSAKKEHFVDVTEVEAENEKEARIKAEVISKDPTPEGLLYKYGQGSEPVTCIIEITQLD</sequence>
<dbReference type="RefSeq" id="WP_048139867.1">
    <property type="nucleotide sequence ID" value="NZ_BBCW01000092.1"/>
</dbReference>